<dbReference type="SUPFAM" id="SSF52540">
    <property type="entry name" value="P-loop containing nucleoside triphosphate hydrolases"/>
    <property type="match status" value="1"/>
</dbReference>
<keyword evidence="2" id="KW-1185">Reference proteome</keyword>
<accession>A0A975B1H9</accession>
<gene>
    <name evidence="1" type="ORF">GJV85_10345</name>
</gene>
<dbReference type="AlphaFoldDB" id="A0A975B1H9"/>
<protein>
    <submittedName>
        <fullName evidence="1">Uncharacterized protein</fullName>
    </submittedName>
</protein>
<dbReference type="EMBL" id="CP046072">
    <property type="protein sequence ID" value="QSZ42492.1"/>
    <property type="molecule type" value="Genomic_DNA"/>
</dbReference>
<dbReference type="Gene3D" id="3.40.50.300">
    <property type="entry name" value="P-loop containing nucleotide triphosphate hydrolases"/>
    <property type="match status" value="1"/>
</dbReference>
<dbReference type="KEGG" id="saqt:GJV85_10345"/>
<reference evidence="1" key="1">
    <citation type="submission" date="2019-11" db="EMBL/GenBank/DDBJ databases">
        <authorList>
            <person name="Kojima H."/>
        </authorList>
    </citation>
    <scope>NUCLEOTIDE SEQUENCE</scope>
    <source>
        <strain evidence="1">H1576</strain>
    </source>
</reference>
<proteinExistence type="predicted"/>
<reference evidence="1" key="2">
    <citation type="submission" date="2021-04" db="EMBL/GenBank/DDBJ databases">
        <title>Isolation and characterization of a novel species of the genus Sulfurimonas.</title>
        <authorList>
            <person name="Fukui M."/>
        </authorList>
    </citation>
    <scope>NUCLEOTIDE SEQUENCE</scope>
    <source>
        <strain evidence="1">H1576</strain>
    </source>
</reference>
<dbReference type="InterPro" id="IPR027417">
    <property type="entry name" value="P-loop_NTPase"/>
</dbReference>
<organism evidence="1 2">
    <name type="scientific">Sulfurimonas aquatica</name>
    <dbReference type="NCBI Taxonomy" id="2672570"/>
    <lineage>
        <taxon>Bacteria</taxon>
        <taxon>Pseudomonadati</taxon>
        <taxon>Campylobacterota</taxon>
        <taxon>Epsilonproteobacteria</taxon>
        <taxon>Campylobacterales</taxon>
        <taxon>Sulfurimonadaceae</taxon>
        <taxon>Sulfurimonas</taxon>
    </lineage>
</organism>
<name>A0A975B1H9_9BACT</name>
<dbReference type="RefSeq" id="WP_207561309.1">
    <property type="nucleotide sequence ID" value="NZ_CP046072.1"/>
</dbReference>
<evidence type="ECO:0000313" key="1">
    <source>
        <dbReference type="EMBL" id="QSZ42492.1"/>
    </source>
</evidence>
<evidence type="ECO:0000313" key="2">
    <source>
        <dbReference type="Proteomes" id="UP000671852"/>
    </source>
</evidence>
<dbReference type="Proteomes" id="UP000671852">
    <property type="component" value="Chromosome"/>
</dbReference>
<sequence length="508" mass="58379">MKIPFIDSLFKKEIKPLSVPDSILVKKLKELSSQTDISLYKDMEIYHHTKSFHIPLMMLDASRGLYIFEAKDWTFDELKNANIQKAENQTSSHDTLAFQNRQDIIRKKFNELTHSDGIPIFNYLLMENLNADEYEHLNDSFKELLPREKIIFSDSSQGDILKKLHDASAPHKNLCNVNDTMGTLLTQYAILDDRLNLYLCSDEQISLIDQEIGKETIIKGSYGSGKSSVLLLKTVVELFNNPHKKILIIKPTVLACDILKKKLLDIIEHGIIEVDLTSVEILTPLELLNKHQAKLGRETLDNLDIDNKLMSKSFNVADIIMCDDADHFSTDFIEYLKHLQKKSQLLLIYTDTQESDLNKEYRVARETISFHQTNPHAKALHIISTLLAKGEENIVLVSNSLSAQKLKDDLEDFIEYEPKIVDSSQHIINQSNINFIFCTYADLNELSAKHIILMDLCFTSENEIKYAFNLSTKSVHVLYEEDCQEINILKEYYESSKEPRRVGKTTKS</sequence>